<evidence type="ECO:0000256" key="6">
    <source>
        <dbReference type="ARBA" id="ARBA00023128"/>
    </source>
</evidence>
<keyword evidence="4 9" id="KW-1133">Transmembrane helix</keyword>
<dbReference type="AlphaFoldDB" id="A0A267FYM0"/>
<evidence type="ECO:0000256" key="9">
    <source>
        <dbReference type="RuleBase" id="RU368040"/>
    </source>
</evidence>
<keyword evidence="6 9" id="KW-0496">Mitochondrion</keyword>
<reference evidence="13 14" key="1">
    <citation type="submission" date="2017-06" db="EMBL/GenBank/DDBJ databases">
        <title>A platform for efficient transgenesis in Macrostomum lignano, a flatworm model organism for stem cell research.</title>
        <authorList>
            <person name="Berezikov E."/>
        </authorList>
    </citation>
    <scope>NUCLEOTIDE SEQUENCE [LARGE SCALE GENOMIC DNA]</scope>
    <source>
        <strain evidence="13">DV1</strain>
        <tissue evidence="13">Whole organism</tissue>
    </source>
</reference>
<feature type="domain" description="Mff-like" evidence="12">
    <location>
        <begin position="155"/>
        <end position="201"/>
    </location>
</feature>
<evidence type="ECO:0000256" key="8">
    <source>
        <dbReference type="ARBA" id="ARBA00023140"/>
    </source>
</evidence>
<organism evidence="13 14">
    <name type="scientific">Macrostomum lignano</name>
    <dbReference type="NCBI Taxonomy" id="282301"/>
    <lineage>
        <taxon>Eukaryota</taxon>
        <taxon>Metazoa</taxon>
        <taxon>Spiralia</taxon>
        <taxon>Lophotrochozoa</taxon>
        <taxon>Platyhelminthes</taxon>
        <taxon>Rhabditophora</taxon>
        <taxon>Macrostomorpha</taxon>
        <taxon>Macrostomida</taxon>
        <taxon>Macrostomidae</taxon>
        <taxon>Macrostomum</taxon>
    </lineage>
</organism>
<evidence type="ECO:0000256" key="3">
    <source>
        <dbReference type="ARBA" id="ARBA00022787"/>
    </source>
</evidence>
<dbReference type="PANTHER" id="PTHR16501">
    <property type="entry name" value="TRANSPORT AND GOLGI ORGANIZATION PROTEIN 11"/>
    <property type="match status" value="1"/>
</dbReference>
<feature type="transmembrane region" description="Helical" evidence="9">
    <location>
        <begin position="181"/>
        <end position="200"/>
    </location>
</feature>
<evidence type="ECO:0000256" key="10">
    <source>
        <dbReference type="SAM" id="Coils"/>
    </source>
</evidence>
<feature type="non-terminal residue" evidence="13">
    <location>
        <position position="1"/>
    </location>
</feature>
<dbReference type="OrthoDB" id="5986838at2759"/>
<evidence type="ECO:0000256" key="7">
    <source>
        <dbReference type="ARBA" id="ARBA00023136"/>
    </source>
</evidence>
<keyword evidence="7 9" id="KW-0472">Membrane</keyword>
<dbReference type="GO" id="GO:0005777">
    <property type="term" value="C:peroxisome"/>
    <property type="evidence" value="ECO:0007669"/>
    <property type="project" value="UniProtKB-SubCell"/>
</dbReference>
<feature type="domain" description="Mff-like" evidence="12">
    <location>
        <begin position="6"/>
        <end position="127"/>
    </location>
</feature>
<name>A0A267FYM0_9PLAT</name>
<comment type="function">
    <text evidence="9">Plays a role in mitochondrial and peroxisomal fission. Promotes the recruitment and association of the fission mediator dynamin-related protein 1 (DNM1L) to the mitochondrial surface.</text>
</comment>
<evidence type="ECO:0000256" key="4">
    <source>
        <dbReference type="ARBA" id="ARBA00022989"/>
    </source>
</evidence>
<dbReference type="InterPro" id="IPR008518">
    <property type="entry name" value="Mff/Tango-11"/>
</dbReference>
<feature type="region of interest" description="Disordered" evidence="11">
    <location>
        <begin position="67"/>
        <end position="139"/>
    </location>
</feature>
<dbReference type="EMBL" id="NIVC01000660">
    <property type="protein sequence ID" value="PAA78928.1"/>
    <property type="molecule type" value="Genomic_DNA"/>
</dbReference>
<evidence type="ECO:0000256" key="1">
    <source>
        <dbReference type="ARBA" id="ARBA00009806"/>
    </source>
</evidence>
<evidence type="ECO:0000259" key="12">
    <source>
        <dbReference type="Pfam" id="PF05644"/>
    </source>
</evidence>
<keyword evidence="5 10" id="KW-0175">Coiled coil</keyword>
<evidence type="ECO:0000256" key="5">
    <source>
        <dbReference type="ARBA" id="ARBA00023054"/>
    </source>
</evidence>
<evidence type="ECO:0000256" key="2">
    <source>
        <dbReference type="ARBA" id="ARBA00022692"/>
    </source>
</evidence>
<feature type="coiled-coil region" evidence="10">
    <location>
        <begin position="152"/>
        <end position="179"/>
    </location>
</feature>
<dbReference type="InterPro" id="IPR039433">
    <property type="entry name" value="Mff-like_dom"/>
</dbReference>
<dbReference type="STRING" id="282301.A0A267FYM0"/>
<comment type="similarity">
    <text evidence="1 9">Belongs to the Tango11 family.</text>
</comment>
<dbReference type="Proteomes" id="UP000215902">
    <property type="component" value="Unassembled WGS sequence"/>
</dbReference>
<dbReference type="GO" id="GO:0005741">
    <property type="term" value="C:mitochondrial outer membrane"/>
    <property type="evidence" value="ECO:0007669"/>
    <property type="project" value="UniProtKB-SubCell"/>
</dbReference>
<keyword evidence="14" id="KW-1185">Reference proteome</keyword>
<evidence type="ECO:0000313" key="13">
    <source>
        <dbReference type="EMBL" id="PAA78928.1"/>
    </source>
</evidence>
<comment type="caution">
    <text evidence="13">The sequence shown here is derived from an EMBL/GenBank/DDBJ whole genome shotgun (WGS) entry which is preliminary data.</text>
</comment>
<evidence type="ECO:0000313" key="14">
    <source>
        <dbReference type="Proteomes" id="UP000215902"/>
    </source>
</evidence>
<dbReference type="Pfam" id="PF05644">
    <property type="entry name" value="Miff"/>
    <property type="match status" value="2"/>
</dbReference>
<keyword evidence="3 9" id="KW-1000">Mitochondrion outer membrane</keyword>
<keyword evidence="2 9" id="KW-0812">Transmembrane</keyword>
<gene>
    <name evidence="13" type="ORF">BOX15_Mlig014610g1</name>
</gene>
<dbReference type="GO" id="GO:0000266">
    <property type="term" value="P:mitochondrial fission"/>
    <property type="evidence" value="ECO:0007669"/>
    <property type="project" value="UniProtKB-UniRule"/>
</dbReference>
<keyword evidence="8 9" id="KW-0576">Peroxisome</keyword>
<comment type="subcellular location">
    <subcellularLocation>
        <location evidence="9">Mitochondrion outer membrane</location>
        <topology evidence="9">Single-pass type IV membrane protein</topology>
    </subcellularLocation>
    <subcellularLocation>
        <location evidence="9">Peroxisome</location>
    </subcellularLocation>
</comment>
<evidence type="ECO:0000256" key="11">
    <source>
        <dbReference type="SAM" id="MobiDB-lite"/>
    </source>
</evidence>
<proteinExistence type="inferred from homology"/>
<protein>
    <recommendedName>
        <fullName evidence="9">Mitochondrial fission factor</fullName>
    </recommendedName>
</protein>
<dbReference type="GO" id="GO:0090314">
    <property type="term" value="P:positive regulation of protein targeting to membrane"/>
    <property type="evidence" value="ECO:0007669"/>
    <property type="project" value="UniProtKB-UniRule"/>
</dbReference>
<dbReference type="GO" id="GO:0090141">
    <property type="term" value="P:positive regulation of mitochondrial fission"/>
    <property type="evidence" value="ECO:0007669"/>
    <property type="project" value="UniProtKB-UniRule"/>
</dbReference>
<accession>A0A267FYM0</accession>
<sequence length="208" mass="22861">YSQMSSNLYESHKFSEDVSRDMRIPERIGAQGALDSSSKGFGVDSDYPGSGFSRIVVDMSIPDRILATGEAGDASDPSYDPLDPSIQVRPGDLISVESPPDTITLDRVRYPDIQPEQSESDRPRRKRNPGGSDASDPGALVAASATGAAPVGGNLNMALLRLQKRLEALESENEQRRRRELVLYPAIGLYFLFKIMGWLMRPRRSVGF</sequence>
<dbReference type="PANTHER" id="PTHR16501:SF6">
    <property type="entry name" value="TRANSPORT AND GOLGI ORGANIZATION PROTEIN 11"/>
    <property type="match status" value="1"/>
</dbReference>